<dbReference type="Proteomes" id="UP001500665">
    <property type="component" value="Unassembled WGS sequence"/>
</dbReference>
<proteinExistence type="predicted"/>
<comment type="caution">
    <text evidence="3">The sequence shown here is derived from an EMBL/GenBank/DDBJ whole genome shotgun (WGS) entry which is preliminary data.</text>
</comment>
<organism evidence="3 4">
    <name type="scientific">Actinocorallia libanotica</name>
    <dbReference type="NCBI Taxonomy" id="46162"/>
    <lineage>
        <taxon>Bacteria</taxon>
        <taxon>Bacillati</taxon>
        <taxon>Actinomycetota</taxon>
        <taxon>Actinomycetes</taxon>
        <taxon>Streptosporangiales</taxon>
        <taxon>Thermomonosporaceae</taxon>
        <taxon>Actinocorallia</taxon>
    </lineage>
</organism>
<gene>
    <name evidence="3" type="ORF">GCM10009550_58060</name>
</gene>
<evidence type="ECO:0000256" key="1">
    <source>
        <dbReference type="SAM" id="MobiDB-lite"/>
    </source>
</evidence>
<evidence type="ECO:0000313" key="4">
    <source>
        <dbReference type="Proteomes" id="UP001500665"/>
    </source>
</evidence>
<accession>A0ABN1RSZ7</accession>
<reference evidence="3 4" key="1">
    <citation type="journal article" date="2019" name="Int. J. Syst. Evol. Microbiol.">
        <title>The Global Catalogue of Microorganisms (GCM) 10K type strain sequencing project: providing services to taxonomists for standard genome sequencing and annotation.</title>
        <authorList>
            <consortium name="The Broad Institute Genomics Platform"/>
            <consortium name="The Broad Institute Genome Sequencing Center for Infectious Disease"/>
            <person name="Wu L."/>
            <person name="Ma J."/>
        </authorList>
    </citation>
    <scope>NUCLEOTIDE SEQUENCE [LARGE SCALE GENOMIC DNA]</scope>
    <source>
        <strain evidence="3 4">JCM 10696</strain>
    </source>
</reference>
<evidence type="ECO:0000259" key="2">
    <source>
        <dbReference type="Pfam" id="PF18478"/>
    </source>
</evidence>
<feature type="region of interest" description="Disordered" evidence="1">
    <location>
        <begin position="36"/>
        <end position="55"/>
    </location>
</feature>
<keyword evidence="4" id="KW-1185">Reference proteome</keyword>
<protein>
    <recommendedName>
        <fullName evidence="2">VapC45 PIN like domain-containing protein</fullName>
    </recommendedName>
</protein>
<dbReference type="Pfam" id="PF18478">
    <property type="entry name" value="PIN_10"/>
    <property type="match status" value="1"/>
</dbReference>
<name>A0ABN1RSZ7_9ACTN</name>
<dbReference type="RefSeq" id="WP_344244190.1">
    <property type="nucleotide sequence ID" value="NZ_BAAAHH010000029.1"/>
</dbReference>
<sequence length="146" mass="16500">MSRVKPAQVRFYFDADILGLAHIIAGLRPDATYPGDPGGIVHKRQRPPSPVTTTKTDDDVWIPLVTERGWLIVTKDRHIQTRPREIQAVREHGARMVSLGGAEAVGTFKQLEIVMSQWRRIEQCLNEPGPFIYIATRTSFRPVDLT</sequence>
<dbReference type="InterPro" id="IPR041375">
    <property type="entry name" value="VapC45_PIN-like"/>
</dbReference>
<feature type="domain" description="VapC45 PIN like" evidence="2">
    <location>
        <begin position="53"/>
        <end position="99"/>
    </location>
</feature>
<dbReference type="EMBL" id="BAAAHH010000029">
    <property type="protein sequence ID" value="GAA0963071.1"/>
    <property type="molecule type" value="Genomic_DNA"/>
</dbReference>
<evidence type="ECO:0000313" key="3">
    <source>
        <dbReference type="EMBL" id="GAA0963071.1"/>
    </source>
</evidence>